<dbReference type="EMBL" id="JNCA01000006">
    <property type="protein sequence ID" value="KDN56199.1"/>
    <property type="molecule type" value="Genomic_DNA"/>
</dbReference>
<evidence type="ECO:0000256" key="1">
    <source>
        <dbReference type="SAM" id="Phobius"/>
    </source>
</evidence>
<evidence type="ECO:0000313" key="2">
    <source>
        <dbReference type="EMBL" id="KDN56199.1"/>
    </source>
</evidence>
<dbReference type="AlphaFoldDB" id="A0A066WZ38"/>
<dbReference type="PATRIC" id="fig|1492738.3.peg.745"/>
<protein>
    <submittedName>
        <fullName evidence="2">Uncharacterized protein</fullName>
    </submittedName>
</protein>
<evidence type="ECO:0000313" key="3">
    <source>
        <dbReference type="Proteomes" id="UP000027064"/>
    </source>
</evidence>
<comment type="caution">
    <text evidence="2">The sequence shown here is derived from an EMBL/GenBank/DDBJ whole genome shotgun (WGS) entry which is preliminary data.</text>
</comment>
<keyword evidence="3" id="KW-1185">Reference proteome</keyword>
<proteinExistence type="predicted"/>
<keyword evidence="1" id="KW-0472">Membrane</keyword>
<keyword evidence="1" id="KW-0812">Transmembrane</keyword>
<gene>
    <name evidence="2" type="ORF">FEM21_07510</name>
</gene>
<keyword evidence="1" id="KW-1133">Transmembrane helix</keyword>
<feature type="transmembrane region" description="Helical" evidence="1">
    <location>
        <begin position="20"/>
        <end position="38"/>
    </location>
</feature>
<sequence length="42" mass="4839">MENSEIAKAILGNSFSWLDLFAYITGIFIIIIIEKSYFKNSH</sequence>
<reference evidence="2 3" key="1">
    <citation type="submission" date="2014-05" db="EMBL/GenBank/DDBJ databases">
        <title>Genome Sequence of Flavobacterium sp. EM1321.</title>
        <authorList>
            <person name="Shin S.-K."/>
            <person name="Yi H."/>
        </authorList>
    </citation>
    <scope>NUCLEOTIDE SEQUENCE [LARGE SCALE GENOMIC DNA]</scope>
    <source>
        <strain evidence="2 3">EM1321</strain>
    </source>
</reference>
<accession>A0A066WZ38</accession>
<dbReference type="Proteomes" id="UP000027064">
    <property type="component" value="Unassembled WGS sequence"/>
</dbReference>
<organism evidence="2 3">
    <name type="scientific">Flavobacterium seoulense</name>
    <dbReference type="NCBI Taxonomy" id="1492738"/>
    <lineage>
        <taxon>Bacteria</taxon>
        <taxon>Pseudomonadati</taxon>
        <taxon>Bacteroidota</taxon>
        <taxon>Flavobacteriia</taxon>
        <taxon>Flavobacteriales</taxon>
        <taxon>Flavobacteriaceae</taxon>
        <taxon>Flavobacterium</taxon>
    </lineage>
</organism>
<name>A0A066WZ38_9FLAO</name>